<evidence type="ECO:0000256" key="2">
    <source>
        <dbReference type="ARBA" id="ARBA00004477"/>
    </source>
</evidence>
<sequence>MAIDGEKERLSGEVTRETARSPVLPTVNPAVEKAEPPKAAFHPSVYVIAWISLSSSVILFNKWLLDTAGFHFPILLTTWHLAFATLMTQILARTTTMLDGRKSVKMTGRVYLRAIVPIGLFFSLSLICGNVTYIYLSVAFIQMLKATMPVVLLLVTWGLGVEAPNMKVLSNVSFIVIGVVIASIGEIEFRLIGFIFQCGGIVFEAIRLVMVQRLLSSAEYKMDPLVSLYYFAPVCAVMNFCVALVVEVHKLHLQDIYNVGMVTLLANAMVAFGLNVSVVFLIGRTSSLVLTLCGVLKDILLVAASMWIWGTKVSPLQFFGYSIALGGLVYYKLGGATLKEYLSQGSRAWAEYGAKHPAMRKVIVFFAVLLVLFVVLGGLAPSVGYDPQSAISNSNWLKNLLGTSGDKVMGDNVLGG</sequence>
<dbReference type="AlphaFoldDB" id="A0A1W5D2W0"/>
<evidence type="ECO:0000256" key="1">
    <source>
        <dbReference type="ARBA" id="ARBA00003420"/>
    </source>
</evidence>
<comment type="function">
    <text evidence="1">Involved in the import of GDP-mannose from the cytoplasm into the Golgi lumen.</text>
</comment>
<feature type="domain" description="Sugar phosphate transporter" evidence="9">
    <location>
        <begin position="45"/>
        <end position="331"/>
    </location>
</feature>
<evidence type="ECO:0000256" key="7">
    <source>
        <dbReference type="ARBA" id="ARBA00023136"/>
    </source>
</evidence>
<feature type="transmembrane region" description="Helical" evidence="8">
    <location>
        <begin position="45"/>
        <end position="64"/>
    </location>
</feature>
<comment type="subcellular location">
    <subcellularLocation>
        <location evidence="2">Endoplasmic reticulum membrane</location>
        <topology evidence="2">Multi-pass membrane protein</topology>
    </subcellularLocation>
</comment>
<feature type="transmembrane region" description="Helical" evidence="8">
    <location>
        <begin position="316"/>
        <end position="333"/>
    </location>
</feature>
<comment type="similarity">
    <text evidence="3">Belongs to the TPT transporter family. SLC35D subfamily.</text>
</comment>
<evidence type="ECO:0000256" key="5">
    <source>
        <dbReference type="ARBA" id="ARBA00022692"/>
    </source>
</evidence>
<dbReference type="InterPro" id="IPR050186">
    <property type="entry name" value="TPT_transporter"/>
</dbReference>
<dbReference type="EMBL" id="FWEW01001638">
    <property type="protein sequence ID" value="SLM37488.1"/>
    <property type="molecule type" value="Genomic_DNA"/>
</dbReference>
<keyword evidence="6 8" id="KW-1133">Transmembrane helix</keyword>
<evidence type="ECO:0000259" key="9">
    <source>
        <dbReference type="Pfam" id="PF03151"/>
    </source>
</evidence>
<feature type="transmembrane region" description="Helical" evidence="8">
    <location>
        <begin position="362"/>
        <end position="380"/>
    </location>
</feature>
<feature type="transmembrane region" description="Helical" evidence="8">
    <location>
        <begin position="70"/>
        <end position="90"/>
    </location>
</feature>
<dbReference type="Proteomes" id="UP000192927">
    <property type="component" value="Unassembled WGS sequence"/>
</dbReference>
<feature type="transmembrane region" description="Helical" evidence="8">
    <location>
        <begin position="191"/>
        <end position="215"/>
    </location>
</feature>
<name>A0A1W5D2W0_9LECA</name>
<evidence type="ECO:0000256" key="6">
    <source>
        <dbReference type="ARBA" id="ARBA00022989"/>
    </source>
</evidence>
<evidence type="ECO:0000256" key="3">
    <source>
        <dbReference type="ARBA" id="ARBA00010425"/>
    </source>
</evidence>
<evidence type="ECO:0000256" key="8">
    <source>
        <dbReference type="SAM" id="Phobius"/>
    </source>
</evidence>
<reference evidence="11" key="1">
    <citation type="submission" date="2017-03" db="EMBL/GenBank/DDBJ databases">
        <authorList>
            <person name="Sharma R."/>
            <person name="Thines M."/>
        </authorList>
    </citation>
    <scope>NUCLEOTIDE SEQUENCE [LARGE SCALE GENOMIC DNA]</scope>
</reference>
<keyword evidence="5 8" id="KW-0812">Transmembrane</keyword>
<feature type="transmembrane region" description="Helical" evidence="8">
    <location>
        <begin position="133"/>
        <end position="156"/>
    </location>
</feature>
<accession>A0A1W5D2W0</accession>
<dbReference type="PANTHER" id="PTHR11132">
    <property type="entry name" value="SOLUTE CARRIER FAMILY 35"/>
    <property type="match status" value="1"/>
</dbReference>
<feature type="transmembrane region" description="Helical" evidence="8">
    <location>
        <begin position="227"/>
        <end position="246"/>
    </location>
</feature>
<feature type="transmembrane region" description="Helical" evidence="8">
    <location>
        <begin position="289"/>
        <end position="310"/>
    </location>
</feature>
<keyword evidence="11" id="KW-1185">Reference proteome</keyword>
<feature type="transmembrane region" description="Helical" evidence="8">
    <location>
        <begin position="110"/>
        <end position="127"/>
    </location>
</feature>
<evidence type="ECO:0000313" key="10">
    <source>
        <dbReference type="EMBL" id="SLM37488.1"/>
    </source>
</evidence>
<protein>
    <submittedName>
        <fullName evidence="10">Duf250 domain membrane protein</fullName>
    </submittedName>
</protein>
<dbReference type="Pfam" id="PF03151">
    <property type="entry name" value="TPT"/>
    <property type="match status" value="1"/>
</dbReference>
<dbReference type="GO" id="GO:0005789">
    <property type="term" value="C:endoplasmic reticulum membrane"/>
    <property type="evidence" value="ECO:0007669"/>
    <property type="project" value="UniProtKB-SubCell"/>
</dbReference>
<evidence type="ECO:0000256" key="4">
    <source>
        <dbReference type="ARBA" id="ARBA00011182"/>
    </source>
</evidence>
<feature type="transmembrane region" description="Helical" evidence="8">
    <location>
        <begin position="168"/>
        <end position="185"/>
    </location>
</feature>
<organism evidence="10 11">
    <name type="scientific">Lasallia pustulata</name>
    <dbReference type="NCBI Taxonomy" id="136370"/>
    <lineage>
        <taxon>Eukaryota</taxon>
        <taxon>Fungi</taxon>
        <taxon>Dikarya</taxon>
        <taxon>Ascomycota</taxon>
        <taxon>Pezizomycotina</taxon>
        <taxon>Lecanoromycetes</taxon>
        <taxon>OSLEUM clade</taxon>
        <taxon>Umbilicariomycetidae</taxon>
        <taxon>Umbilicariales</taxon>
        <taxon>Umbilicariaceae</taxon>
        <taxon>Lasallia</taxon>
    </lineage>
</organism>
<feature type="transmembrane region" description="Helical" evidence="8">
    <location>
        <begin position="258"/>
        <end position="282"/>
    </location>
</feature>
<keyword evidence="7 8" id="KW-0472">Membrane</keyword>
<dbReference type="InterPro" id="IPR004853">
    <property type="entry name" value="Sugar_P_trans_dom"/>
</dbReference>
<comment type="subunit">
    <text evidence="4">Homooligomer.</text>
</comment>
<evidence type="ECO:0000313" key="11">
    <source>
        <dbReference type="Proteomes" id="UP000192927"/>
    </source>
</evidence>
<proteinExistence type="inferred from homology"/>